<keyword evidence="2" id="KW-1185">Reference proteome</keyword>
<dbReference type="EMBL" id="KZ825860">
    <property type="protein sequence ID" value="PYH95069.1"/>
    <property type="molecule type" value="Genomic_DNA"/>
</dbReference>
<dbReference type="VEuPathDB" id="FungiDB:BO71DRAFT_449650"/>
<evidence type="ECO:0000313" key="1">
    <source>
        <dbReference type="EMBL" id="PYH95069.1"/>
    </source>
</evidence>
<reference evidence="1 2" key="1">
    <citation type="submission" date="2018-02" db="EMBL/GenBank/DDBJ databases">
        <title>The genomes of Aspergillus section Nigri reveals drivers in fungal speciation.</title>
        <authorList>
            <consortium name="DOE Joint Genome Institute"/>
            <person name="Vesth T.C."/>
            <person name="Nybo J."/>
            <person name="Theobald S."/>
            <person name="Brandl J."/>
            <person name="Frisvad J.C."/>
            <person name="Nielsen K.F."/>
            <person name="Lyhne E.K."/>
            <person name="Kogle M.E."/>
            <person name="Kuo A."/>
            <person name="Riley R."/>
            <person name="Clum A."/>
            <person name="Nolan M."/>
            <person name="Lipzen A."/>
            <person name="Salamov A."/>
            <person name="Henrissat B."/>
            <person name="Wiebenga A."/>
            <person name="De vries R.P."/>
            <person name="Grigoriev I.V."/>
            <person name="Mortensen U.H."/>
            <person name="Andersen M.R."/>
            <person name="Baker S.E."/>
        </authorList>
    </citation>
    <scope>NUCLEOTIDE SEQUENCE [LARGE SCALE GENOMIC DNA]</scope>
    <source>
        <strain evidence="1 2">CBS 707.79</strain>
    </source>
</reference>
<protein>
    <submittedName>
        <fullName evidence="1">Uncharacterized protein</fullName>
    </submittedName>
</protein>
<dbReference type="Proteomes" id="UP000247810">
    <property type="component" value="Unassembled WGS sequence"/>
</dbReference>
<proteinExistence type="predicted"/>
<sequence length="185" mass="21394">MSEPLTSFLTGTWNLDTEQEIQIIFYENGTGELILRHIFNAWIAAETEWKILYQAPIPTFTDPHPEPHLLAEFTLSLTLTPRPITTRGPTDEYILNAERLFDTAFVPKTFTVRLEKGAFKTAFEKAAGPVRSWASSYMYRLVFDQSPFPEREEWRDQDDVPEPPFLRMDGWREFCGRAIERGTSG</sequence>
<organism evidence="1 2">
    <name type="scientific">Aspergillus ellipticus CBS 707.79</name>
    <dbReference type="NCBI Taxonomy" id="1448320"/>
    <lineage>
        <taxon>Eukaryota</taxon>
        <taxon>Fungi</taxon>
        <taxon>Dikarya</taxon>
        <taxon>Ascomycota</taxon>
        <taxon>Pezizomycotina</taxon>
        <taxon>Eurotiomycetes</taxon>
        <taxon>Eurotiomycetidae</taxon>
        <taxon>Eurotiales</taxon>
        <taxon>Aspergillaceae</taxon>
        <taxon>Aspergillus</taxon>
        <taxon>Aspergillus subgen. Circumdati</taxon>
    </lineage>
</organism>
<dbReference type="OrthoDB" id="2935237at2759"/>
<dbReference type="AlphaFoldDB" id="A0A319DCH9"/>
<name>A0A319DCH9_9EURO</name>
<accession>A0A319DCH9</accession>
<evidence type="ECO:0000313" key="2">
    <source>
        <dbReference type="Proteomes" id="UP000247810"/>
    </source>
</evidence>
<gene>
    <name evidence="1" type="ORF">BO71DRAFT_449650</name>
</gene>